<dbReference type="Pfam" id="PF03062">
    <property type="entry name" value="MBOAT"/>
    <property type="match status" value="1"/>
</dbReference>
<keyword evidence="10 18" id="KW-0472">Membrane</keyword>
<feature type="transmembrane region" description="Helical" evidence="18">
    <location>
        <begin position="375"/>
        <end position="400"/>
    </location>
</feature>
<dbReference type="EMBL" id="KQ965852">
    <property type="protein sequence ID" value="KXS09696.1"/>
    <property type="molecule type" value="Genomic_DNA"/>
</dbReference>
<evidence type="ECO:0000256" key="16">
    <source>
        <dbReference type="ARBA" id="ARBA00038923"/>
    </source>
</evidence>
<evidence type="ECO:0000256" key="3">
    <source>
        <dbReference type="ARBA" id="ARBA00005189"/>
    </source>
</evidence>
<keyword evidence="9" id="KW-0443">Lipid metabolism</keyword>
<evidence type="ECO:0000256" key="5">
    <source>
        <dbReference type="ARBA" id="ARBA00022679"/>
    </source>
</evidence>
<evidence type="ECO:0000256" key="8">
    <source>
        <dbReference type="ARBA" id="ARBA00022989"/>
    </source>
</evidence>
<keyword evidence="12" id="KW-1208">Phospholipid metabolism</keyword>
<dbReference type="PANTHER" id="PTHR13906">
    <property type="entry name" value="PORCUPINE"/>
    <property type="match status" value="1"/>
</dbReference>
<gene>
    <name evidence="19" type="ORF">M427DRAFT_63595</name>
</gene>
<dbReference type="STRING" id="1344416.A0A138ZYW0"/>
<evidence type="ECO:0000313" key="19">
    <source>
        <dbReference type="EMBL" id="KXS09696.1"/>
    </source>
</evidence>
<feature type="transmembrane region" description="Helical" evidence="18">
    <location>
        <begin position="100"/>
        <end position="117"/>
    </location>
</feature>
<comment type="subcellular location">
    <subcellularLocation>
        <location evidence="2">Endoplasmic reticulum</location>
    </subcellularLocation>
    <subcellularLocation>
        <location evidence="1">Membrane</location>
        <topology evidence="1">Multi-pass membrane protein</topology>
    </subcellularLocation>
</comment>
<comment type="pathway">
    <text evidence="14">Phospholipid metabolism.</text>
</comment>
<feature type="transmembrane region" description="Helical" evidence="18">
    <location>
        <begin position="20"/>
        <end position="37"/>
    </location>
</feature>
<name>A0A138ZYW0_GONPJ</name>
<feature type="transmembrane region" description="Helical" evidence="18">
    <location>
        <begin position="432"/>
        <end position="451"/>
    </location>
</feature>
<evidence type="ECO:0000256" key="17">
    <source>
        <dbReference type="ARBA" id="ARBA00039721"/>
    </source>
</evidence>
<dbReference type="GO" id="GO:0006656">
    <property type="term" value="P:phosphatidylcholine biosynthetic process"/>
    <property type="evidence" value="ECO:0007669"/>
    <property type="project" value="TreeGrafter"/>
</dbReference>
<evidence type="ECO:0000256" key="2">
    <source>
        <dbReference type="ARBA" id="ARBA00004240"/>
    </source>
</evidence>
<keyword evidence="20" id="KW-1185">Reference proteome</keyword>
<keyword evidence="4" id="KW-0444">Lipid biosynthesis</keyword>
<evidence type="ECO:0000256" key="14">
    <source>
        <dbReference type="ARBA" id="ARBA00025707"/>
    </source>
</evidence>
<dbReference type="GO" id="GO:0030258">
    <property type="term" value="P:lipid modification"/>
    <property type="evidence" value="ECO:0007669"/>
    <property type="project" value="TreeGrafter"/>
</dbReference>
<dbReference type="GO" id="GO:0016020">
    <property type="term" value="C:membrane"/>
    <property type="evidence" value="ECO:0007669"/>
    <property type="project" value="UniProtKB-SubCell"/>
</dbReference>
<keyword evidence="7" id="KW-0256">Endoplasmic reticulum</keyword>
<evidence type="ECO:0000256" key="12">
    <source>
        <dbReference type="ARBA" id="ARBA00023264"/>
    </source>
</evidence>
<keyword evidence="6 18" id="KW-0812">Transmembrane</keyword>
<keyword evidence="5" id="KW-0808">Transferase</keyword>
<protein>
    <recommendedName>
        <fullName evidence="17">Lysophospholipid acyltransferase 5</fullName>
        <ecNumber evidence="15">2.3.1.23</ecNumber>
        <ecNumber evidence="16">2.3.1.n6</ecNumber>
    </recommendedName>
</protein>
<comment type="pathway">
    <text evidence="3">Lipid metabolism.</text>
</comment>
<keyword evidence="11" id="KW-0594">Phospholipid biosynthesis</keyword>
<feature type="transmembrane region" description="Helical" evidence="18">
    <location>
        <begin position="240"/>
        <end position="261"/>
    </location>
</feature>
<evidence type="ECO:0000256" key="4">
    <source>
        <dbReference type="ARBA" id="ARBA00022516"/>
    </source>
</evidence>
<proteinExistence type="predicted"/>
<evidence type="ECO:0000256" key="15">
    <source>
        <dbReference type="ARBA" id="ARBA00026120"/>
    </source>
</evidence>
<reference evidence="19 20" key="1">
    <citation type="journal article" date="2015" name="Genome Biol. Evol.">
        <title>Phylogenomic analyses indicate that early fungi evolved digesting cell walls of algal ancestors of land plants.</title>
        <authorList>
            <person name="Chang Y."/>
            <person name="Wang S."/>
            <person name="Sekimoto S."/>
            <person name="Aerts A.L."/>
            <person name="Choi C."/>
            <person name="Clum A."/>
            <person name="LaButti K.M."/>
            <person name="Lindquist E.A."/>
            <person name="Yee Ngan C."/>
            <person name="Ohm R.A."/>
            <person name="Salamov A.A."/>
            <person name="Grigoriev I.V."/>
            <person name="Spatafora J.W."/>
            <person name="Berbee M.L."/>
        </authorList>
    </citation>
    <scope>NUCLEOTIDE SEQUENCE [LARGE SCALE GENOMIC DNA]</scope>
    <source>
        <strain evidence="19 20">JEL478</strain>
    </source>
</reference>
<evidence type="ECO:0000256" key="10">
    <source>
        <dbReference type="ARBA" id="ARBA00023136"/>
    </source>
</evidence>
<evidence type="ECO:0000256" key="11">
    <source>
        <dbReference type="ARBA" id="ARBA00023209"/>
    </source>
</evidence>
<dbReference type="EC" id="2.3.1.23" evidence="15"/>
<evidence type="ECO:0000256" key="1">
    <source>
        <dbReference type="ARBA" id="ARBA00004141"/>
    </source>
</evidence>
<evidence type="ECO:0000256" key="18">
    <source>
        <dbReference type="SAM" id="Phobius"/>
    </source>
</evidence>
<keyword evidence="8 18" id="KW-1133">Transmembrane helix</keyword>
<feature type="transmembrane region" description="Helical" evidence="18">
    <location>
        <begin position="471"/>
        <end position="492"/>
    </location>
</feature>
<dbReference type="PANTHER" id="PTHR13906:SF14">
    <property type="entry name" value="LYSOPHOSPHOLIPID ACYLTRANSFERASE 5"/>
    <property type="match status" value="1"/>
</dbReference>
<organism evidence="19 20">
    <name type="scientific">Gonapodya prolifera (strain JEL478)</name>
    <name type="common">Monoblepharis prolifera</name>
    <dbReference type="NCBI Taxonomy" id="1344416"/>
    <lineage>
        <taxon>Eukaryota</taxon>
        <taxon>Fungi</taxon>
        <taxon>Fungi incertae sedis</taxon>
        <taxon>Chytridiomycota</taxon>
        <taxon>Chytridiomycota incertae sedis</taxon>
        <taxon>Monoblepharidomycetes</taxon>
        <taxon>Monoblepharidales</taxon>
        <taxon>Gonapodyaceae</taxon>
        <taxon>Gonapodya</taxon>
    </lineage>
</organism>
<feature type="transmembrane region" description="Helical" evidence="18">
    <location>
        <begin position="49"/>
        <end position="65"/>
    </location>
</feature>
<dbReference type="GO" id="GO:0005783">
    <property type="term" value="C:endoplasmic reticulum"/>
    <property type="evidence" value="ECO:0007669"/>
    <property type="project" value="UniProtKB-SubCell"/>
</dbReference>
<dbReference type="GO" id="GO:0071617">
    <property type="term" value="F:lysophospholipid acyltransferase activity"/>
    <property type="evidence" value="ECO:0007669"/>
    <property type="project" value="TreeGrafter"/>
</dbReference>
<evidence type="ECO:0000256" key="7">
    <source>
        <dbReference type="ARBA" id="ARBA00022824"/>
    </source>
</evidence>
<dbReference type="GO" id="GO:0047184">
    <property type="term" value="F:1-acylglycerophosphocholine O-acyltransferase activity"/>
    <property type="evidence" value="ECO:0007669"/>
    <property type="project" value="UniProtKB-EC"/>
</dbReference>
<dbReference type="EC" id="2.3.1.n6" evidence="16"/>
<dbReference type="InterPro" id="IPR004299">
    <property type="entry name" value="MBOAT_fam"/>
</dbReference>
<dbReference type="OMA" id="NTMEHYI"/>
<accession>A0A138ZYW0</accession>
<evidence type="ECO:0000256" key="13">
    <source>
        <dbReference type="ARBA" id="ARBA00023315"/>
    </source>
</evidence>
<evidence type="ECO:0000256" key="6">
    <source>
        <dbReference type="ARBA" id="ARBA00022692"/>
    </source>
</evidence>
<dbReference type="AlphaFoldDB" id="A0A138ZYW0"/>
<evidence type="ECO:0000313" key="20">
    <source>
        <dbReference type="Proteomes" id="UP000070544"/>
    </source>
</evidence>
<dbReference type="InterPro" id="IPR049941">
    <property type="entry name" value="LPLAT_7/PORCN-like"/>
</dbReference>
<dbReference type="OrthoDB" id="286734at2759"/>
<sequence>MYPVEEISAATGIGTGNLALLSYLLLAYPIAIVYRILFFSTSLGPDVRNFFVVVTGLLAAYWFHQGDWMEFVHPFATTIGTWTLLKVVELTGLPRSVGGSLGWIFNIGYLFAGYYYFASDEYYINWLMPQCVLCLRLIGLAMDFQDGGSKMKETSAKKGTSVVTESDHPLEKLPSLLRTIGFTYYFGGWLIGPQFPYVRYSRWLDGTLYTVAADPKKTDGDPQKTGKSISSMPPGSLAQALYSFLLGVAYLAVCQVVAGYFPTSYMTTKEFAALPFMRKFGYAWVAGKFALEKYLGVWILTEGPNAITGIAFDGVDPKTGRGYWSGLRNIDPLKFEFPWSLQQIVESFNINTNNWSKIYVYKRLRFLGSKDLSGIATVMFLAAWHGFHIGYFVTFALEWFDMEAERKIRKRLGEGVRVYESLSKSTSFGGRLLFGAYRVLCFFLATSALYFGAVSFDLLQWNSIVAALGALLWWSPIADAAVFVLDLLLSVLRIRLPTEKKKVQKIGENGNGVAGAEHSKEKAN</sequence>
<dbReference type="Proteomes" id="UP000070544">
    <property type="component" value="Unassembled WGS sequence"/>
</dbReference>
<evidence type="ECO:0000256" key="9">
    <source>
        <dbReference type="ARBA" id="ARBA00023098"/>
    </source>
</evidence>
<keyword evidence="13" id="KW-0012">Acyltransferase</keyword>